<keyword evidence="2" id="KW-0812">Transmembrane</keyword>
<keyword evidence="2" id="KW-1133">Transmembrane helix</keyword>
<dbReference type="Proteomes" id="UP000799772">
    <property type="component" value="Unassembled WGS sequence"/>
</dbReference>
<evidence type="ECO:0000313" key="4">
    <source>
        <dbReference type="EMBL" id="KAF2098047.1"/>
    </source>
</evidence>
<feature type="transmembrane region" description="Helical" evidence="2">
    <location>
        <begin position="322"/>
        <end position="343"/>
    </location>
</feature>
<dbReference type="InterPro" id="IPR022703">
    <property type="entry name" value="DUF3533"/>
</dbReference>
<feature type="transmembrane region" description="Helical" evidence="2">
    <location>
        <begin position="350"/>
        <end position="370"/>
    </location>
</feature>
<gene>
    <name evidence="4" type="ORF">NA57DRAFT_57213</name>
</gene>
<proteinExistence type="predicted"/>
<sequence length="539" mass="61093">MGNRKTIFNKIPNRFLNVPDQYNPYNRAHENRVGIRHPSVRKIRNKFFKAVWLNFIVLQVLFLGLFSYLFGSLFQQNSHAHNIKILYVDYDGGVIGDSIRTAYQNLKSNEFPSLIEQPPNGRQIPGDLREEVCQTHFWAVLWTSPGASERLAAAIAGGSAATSYDRTDVLTYAWDEARYSTAADSFVMADLTALASAARVAYSTRNGSAALQTIPTNDQAAMEAFTNPWQLSQINIQPTTQGSRAIYNTLVFILILIQEFFYLGTMNALYTAFKIYERLYPHRIITFRIGISCAYCFIGGLCTTGAIWAFRAGWHVNGAQFVLTWMVLWLFAHLNFLALDAFTVWLPVQFVPMALITWIVFNVTSILLPFELSPGFYHWAYAMPAHEAYLALMDIWSGGCNPQLHIALPILFSWEVVGLILCGFGVHRRCHYAVVGQEEAEAQFQERLAAAMEFERKRDKDRKEGRDRRASVEHAQALEEAEAVEEAEEDVEEARDKVAMSEELRRQDSRLRREDTQGRSVHFGPSFACPFGATGDDDD</sequence>
<reference evidence="4" key="1">
    <citation type="journal article" date="2020" name="Stud. Mycol.">
        <title>101 Dothideomycetes genomes: a test case for predicting lifestyles and emergence of pathogens.</title>
        <authorList>
            <person name="Haridas S."/>
            <person name="Albert R."/>
            <person name="Binder M."/>
            <person name="Bloem J."/>
            <person name="Labutti K."/>
            <person name="Salamov A."/>
            <person name="Andreopoulos B."/>
            <person name="Baker S."/>
            <person name="Barry K."/>
            <person name="Bills G."/>
            <person name="Bluhm B."/>
            <person name="Cannon C."/>
            <person name="Castanera R."/>
            <person name="Culley D."/>
            <person name="Daum C."/>
            <person name="Ezra D."/>
            <person name="Gonzalez J."/>
            <person name="Henrissat B."/>
            <person name="Kuo A."/>
            <person name="Liang C."/>
            <person name="Lipzen A."/>
            <person name="Lutzoni F."/>
            <person name="Magnuson J."/>
            <person name="Mondo S."/>
            <person name="Nolan M."/>
            <person name="Ohm R."/>
            <person name="Pangilinan J."/>
            <person name="Park H.-J."/>
            <person name="Ramirez L."/>
            <person name="Alfaro M."/>
            <person name="Sun H."/>
            <person name="Tritt A."/>
            <person name="Yoshinaga Y."/>
            <person name="Zwiers L.-H."/>
            <person name="Turgeon B."/>
            <person name="Goodwin S."/>
            <person name="Spatafora J."/>
            <person name="Crous P."/>
            <person name="Grigoriev I."/>
        </authorList>
    </citation>
    <scope>NUCLEOTIDE SEQUENCE</scope>
    <source>
        <strain evidence="4">CBS 133067</strain>
    </source>
</reference>
<feature type="compositionally biased region" description="Acidic residues" evidence="1">
    <location>
        <begin position="479"/>
        <end position="493"/>
    </location>
</feature>
<feature type="transmembrane region" description="Helical" evidence="2">
    <location>
        <begin position="406"/>
        <end position="426"/>
    </location>
</feature>
<accession>A0A9P4IE84</accession>
<feature type="transmembrane region" description="Helical" evidence="2">
    <location>
        <begin position="245"/>
        <end position="264"/>
    </location>
</feature>
<dbReference type="OrthoDB" id="2140105at2759"/>
<keyword evidence="2" id="KW-0472">Membrane</keyword>
<evidence type="ECO:0000256" key="2">
    <source>
        <dbReference type="SAM" id="Phobius"/>
    </source>
</evidence>
<feature type="region of interest" description="Disordered" evidence="1">
    <location>
        <begin position="459"/>
        <end position="539"/>
    </location>
</feature>
<feature type="compositionally biased region" description="Basic and acidic residues" evidence="1">
    <location>
        <begin position="494"/>
        <end position="517"/>
    </location>
</feature>
<evidence type="ECO:0000256" key="1">
    <source>
        <dbReference type="SAM" id="MobiDB-lite"/>
    </source>
</evidence>
<feature type="compositionally biased region" description="Basic and acidic residues" evidence="1">
    <location>
        <begin position="459"/>
        <end position="472"/>
    </location>
</feature>
<dbReference type="GO" id="GO:0016020">
    <property type="term" value="C:membrane"/>
    <property type="evidence" value="ECO:0007669"/>
    <property type="project" value="TreeGrafter"/>
</dbReference>
<dbReference type="AlphaFoldDB" id="A0A9P4IE84"/>
<evidence type="ECO:0000313" key="5">
    <source>
        <dbReference type="Proteomes" id="UP000799772"/>
    </source>
</evidence>
<feature type="transmembrane region" description="Helical" evidence="2">
    <location>
        <begin position="51"/>
        <end position="74"/>
    </location>
</feature>
<dbReference type="Pfam" id="PF12051">
    <property type="entry name" value="DUF3533"/>
    <property type="match status" value="1"/>
</dbReference>
<comment type="caution">
    <text evidence="4">The sequence shown here is derived from an EMBL/GenBank/DDBJ whole genome shotgun (WGS) entry which is preliminary data.</text>
</comment>
<dbReference type="PANTHER" id="PTHR34814">
    <property type="entry name" value="NITROSOGUANIDINE RESISTANCE PROTEIN SNG1"/>
    <property type="match status" value="1"/>
</dbReference>
<organism evidence="4 5">
    <name type="scientific">Rhizodiscina lignyota</name>
    <dbReference type="NCBI Taxonomy" id="1504668"/>
    <lineage>
        <taxon>Eukaryota</taxon>
        <taxon>Fungi</taxon>
        <taxon>Dikarya</taxon>
        <taxon>Ascomycota</taxon>
        <taxon>Pezizomycotina</taxon>
        <taxon>Dothideomycetes</taxon>
        <taxon>Pleosporomycetidae</taxon>
        <taxon>Aulographales</taxon>
        <taxon>Rhizodiscinaceae</taxon>
        <taxon>Rhizodiscina</taxon>
    </lineage>
</organism>
<name>A0A9P4IE84_9PEZI</name>
<dbReference type="PANTHER" id="PTHR34814:SF2">
    <property type="entry name" value="DUF3533 DOMAIN-CONTAINING PROTEIN"/>
    <property type="match status" value="1"/>
</dbReference>
<feature type="transmembrane region" description="Helical" evidence="2">
    <location>
        <begin position="285"/>
        <end position="310"/>
    </location>
</feature>
<feature type="domain" description="DUF3533" evidence="3">
    <location>
        <begin position="54"/>
        <end position="419"/>
    </location>
</feature>
<dbReference type="InterPro" id="IPR053001">
    <property type="entry name" value="MNNG_permease-like"/>
</dbReference>
<dbReference type="EMBL" id="ML978127">
    <property type="protein sequence ID" value="KAF2098047.1"/>
    <property type="molecule type" value="Genomic_DNA"/>
</dbReference>
<evidence type="ECO:0000259" key="3">
    <source>
        <dbReference type="Pfam" id="PF12051"/>
    </source>
</evidence>
<keyword evidence="5" id="KW-1185">Reference proteome</keyword>
<protein>
    <recommendedName>
        <fullName evidence="3">DUF3533 domain-containing protein</fullName>
    </recommendedName>
</protein>